<evidence type="ECO:0000259" key="5">
    <source>
        <dbReference type="Pfam" id="PF17953"/>
    </source>
</evidence>
<accession>A0A6N3C8U1</accession>
<dbReference type="NCBIfam" id="TIGR01903">
    <property type="entry name" value="cas5_csm4"/>
    <property type="match status" value="1"/>
</dbReference>
<proteinExistence type="inferred from homology"/>
<dbReference type="Pfam" id="PF17953">
    <property type="entry name" value="Csm4_C"/>
    <property type="match status" value="1"/>
</dbReference>
<evidence type="ECO:0000256" key="1">
    <source>
        <dbReference type="ARBA" id="ARBA00005772"/>
    </source>
</evidence>
<reference evidence="6" key="1">
    <citation type="submission" date="2019-11" db="EMBL/GenBank/DDBJ databases">
        <authorList>
            <person name="Feng L."/>
        </authorList>
    </citation>
    <scope>NUCLEOTIDE SEQUENCE</scope>
    <source>
        <strain evidence="6">PgorbachiiLFYP46</strain>
    </source>
</reference>
<gene>
    <name evidence="6" type="ORF">PGLFYP46_00261</name>
</gene>
<evidence type="ECO:0000256" key="2">
    <source>
        <dbReference type="ARBA" id="ARBA00016109"/>
    </source>
</evidence>
<dbReference type="InterPro" id="IPR040932">
    <property type="entry name" value="Csm4_C"/>
</dbReference>
<protein>
    <recommendedName>
        <fullName evidence="2">CRISPR system Cms protein Csm4</fullName>
    </recommendedName>
</protein>
<dbReference type="RefSeq" id="WP_156702119.1">
    <property type="nucleotide sequence ID" value="NZ_CACRUP010000021.1"/>
</dbReference>
<organism evidence="6">
    <name type="scientific">Peptoniphilus gorbachii</name>
    <dbReference type="NCBI Taxonomy" id="411567"/>
    <lineage>
        <taxon>Bacteria</taxon>
        <taxon>Bacillati</taxon>
        <taxon>Bacillota</taxon>
        <taxon>Tissierellia</taxon>
        <taxon>Tissierellales</taxon>
        <taxon>Peptoniphilaceae</taxon>
        <taxon>Peptoniphilus</taxon>
    </lineage>
</organism>
<dbReference type="GO" id="GO:0051607">
    <property type="term" value="P:defense response to virus"/>
    <property type="evidence" value="ECO:0007669"/>
    <property type="project" value="UniProtKB-KW"/>
</dbReference>
<evidence type="ECO:0000256" key="3">
    <source>
        <dbReference type="ARBA" id="ARBA00022884"/>
    </source>
</evidence>
<name>A0A6N3C8U1_9FIRM</name>
<dbReference type="AlphaFoldDB" id="A0A6N3C8U1"/>
<evidence type="ECO:0000313" key="6">
    <source>
        <dbReference type="EMBL" id="VYU11388.1"/>
    </source>
</evidence>
<evidence type="ECO:0000256" key="4">
    <source>
        <dbReference type="ARBA" id="ARBA00023118"/>
    </source>
</evidence>
<feature type="domain" description="Csm4 C-terminal" evidence="5">
    <location>
        <begin position="216"/>
        <end position="307"/>
    </location>
</feature>
<dbReference type="EMBL" id="CACRUP010000021">
    <property type="protein sequence ID" value="VYU11388.1"/>
    <property type="molecule type" value="Genomic_DNA"/>
</dbReference>
<sequence>MKYKIYKMYFKAGVRCGTGKTESNSIEMPSDIIFSSLINEATKIDEKILKEALDFFKERKILLSDAFPFLGDEYLLPKPLISFDKNSGDSSEKKLYKKIIHIPISDFSEYVKGNSDPQEILNKTENLGNTQIDTKIQKKLEGDNEIYNLSYFRFNKNNGLYFILGFEDEVCEKLFDDLIYSLAVTGIGGKKTSGLGKFQVVKKDLPREISNKINSEKAKMLLTSSMAKEDELEKLDQDANYALIRRGGFIYSEDKEGSKNTVKRKRTMHFFKAGSIFNKKFKGDIFRVDDGFIHPVYRYGIPMWLEV</sequence>
<dbReference type="InterPro" id="IPR005510">
    <property type="entry name" value="Csm4"/>
</dbReference>
<keyword evidence="4" id="KW-0051">Antiviral defense</keyword>
<keyword evidence="3" id="KW-0694">RNA-binding</keyword>
<dbReference type="GO" id="GO:0003723">
    <property type="term" value="F:RNA binding"/>
    <property type="evidence" value="ECO:0007669"/>
    <property type="project" value="UniProtKB-KW"/>
</dbReference>
<comment type="similarity">
    <text evidence="1">Belongs to the CRISPR-associated Csm4 family.</text>
</comment>